<proteinExistence type="predicted"/>
<organism evidence="2 3">
    <name type="scientific">Parascaris equorum</name>
    <name type="common">Equine roundworm</name>
    <dbReference type="NCBI Taxonomy" id="6256"/>
    <lineage>
        <taxon>Eukaryota</taxon>
        <taxon>Metazoa</taxon>
        <taxon>Ecdysozoa</taxon>
        <taxon>Nematoda</taxon>
        <taxon>Chromadorea</taxon>
        <taxon>Rhabditida</taxon>
        <taxon>Spirurina</taxon>
        <taxon>Ascaridomorpha</taxon>
        <taxon>Ascaridoidea</taxon>
        <taxon>Ascarididae</taxon>
        <taxon>Parascaris</taxon>
    </lineage>
</organism>
<evidence type="ECO:0000313" key="2">
    <source>
        <dbReference type="Proteomes" id="UP000887564"/>
    </source>
</evidence>
<feature type="region of interest" description="Disordered" evidence="1">
    <location>
        <begin position="42"/>
        <end position="106"/>
    </location>
</feature>
<sequence length="106" mass="11445">MEDEAALYEDSAYEAKRKALIDGKAQNDAVLEILQSKGHLRLRSGEDATNTKPTPTAGAKQLKKDIIKRHSEENSNESGKCAVVNTLNGCTRKSGDDSDGSLPRAD</sequence>
<evidence type="ECO:0000256" key="1">
    <source>
        <dbReference type="SAM" id="MobiDB-lite"/>
    </source>
</evidence>
<name>A0A914RLF7_PAREQ</name>
<reference evidence="3" key="1">
    <citation type="submission" date="2022-11" db="UniProtKB">
        <authorList>
            <consortium name="WormBaseParasite"/>
        </authorList>
    </citation>
    <scope>IDENTIFICATION</scope>
</reference>
<dbReference type="Proteomes" id="UP000887564">
    <property type="component" value="Unplaced"/>
</dbReference>
<keyword evidence="2" id="KW-1185">Reference proteome</keyword>
<protein>
    <submittedName>
        <fullName evidence="3">Uncharacterized protein</fullName>
    </submittedName>
</protein>
<evidence type="ECO:0000313" key="3">
    <source>
        <dbReference type="WBParaSite" id="PEQ_0000563201-mRNA-1"/>
    </source>
</evidence>
<dbReference type="WBParaSite" id="PEQ_0000563201-mRNA-1">
    <property type="protein sequence ID" value="PEQ_0000563201-mRNA-1"/>
    <property type="gene ID" value="PEQ_0000563201"/>
</dbReference>
<accession>A0A914RLF7</accession>
<dbReference type="AlphaFoldDB" id="A0A914RLF7"/>
<feature type="compositionally biased region" description="Basic and acidic residues" evidence="1">
    <location>
        <begin position="62"/>
        <end position="73"/>
    </location>
</feature>